<evidence type="ECO:0000313" key="2">
    <source>
        <dbReference type="Proteomes" id="UP000046187"/>
    </source>
</evidence>
<keyword evidence="2" id="KW-1185">Reference proteome</keyword>
<organism evidence="1 2">
    <name type="scientific">Xanthomonas graminis pv. arrhenatheri LMG 727</name>
    <dbReference type="NCBI Taxonomy" id="1195923"/>
    <lineage>
        <taxon>Bacteria</taxon>
        <taxon>Pseudomonadati</taxon>
        <taxon>Pseudomonadota</taxon>
        <taxon>Gammaproteobacteria</taxon>
        <taxon>Lysobacterales</taxon>
        <taxon>Lysobacteraceae</taxon>
        <taxon>Xanthomonas</taxon>
        <taxon>Xanthomonas translucens group</taxon>
        <taxon>Xanthomonas graminis</taxon>
    </lineage>
</organism>
<dbReference type="PANTHER" id="PTHR38589">
    <property type="entry name" value="BLR0621 PROTEIN"/>
    <property type="match status" value="1"/>
</dbReference>
<proteinExistence type="predicted"/>
<evidence type="ECO:0000313" key="1">
    <source>
        <dbReference type="EMBL" id="CTP82947.1"/>
    </source>
</evidence>
<protein>
    <recommendedName>
        <fullName evidence="3">YkuD domain-containing protein</fullName>
    </recommendedName>
</protein>
<accession>A0A0K2ZDS6</accession>
<dbReference type="Proteomes" id="UP000046187">
    <property type="component" value="Unassembled WGS sequence"/>
</dbReference>
<reference evidence="2" key="1">
    <citation type="submission" date="2015-07" db="EMBL/GenBank/DDBJ databases">
        <authorList>
            <person name="Wibberg D."/>
        </authorList>
    </citation>
    <scope>NUCLEOTIDE SEQUENCE [LARGE SCALE GENOMIC DNA]</scope>
</reference>
<dbReference type="PANTHER" id="PTHR38589:SF1">
    <property type="entry name" value="BLR0621 PROTEIN"/>
    <property type="match status" value="1"/>
</dbReference>
<gene>
    <name evidence="1" type="ORF">XTALMG727_0458</name>
</gene>
<dbReference type="AlphaFoldDB" id="A0A0K2ZDS6"/>
<sequence>MQKFPWFPALTQTGSLRRSCLAAMALSPLSKRIVDADRVGADAVAGCTEPMRLDLHHDGDRRYQEGFVIGHTPPARPGAGRCIFAHLWRAAAEATAGCTAMEPADMQRLRAWLRPNAAPLCVLLPRNDHARLRGAWALPAVEPTP</sequence>
<dbReference type="EMBL" id="CXOI01000006">
    <property type="protein sequence ID" value="CTP82947.1"/>
    <property type="molecule type" value="Genomic_DNA"/>
</dbReference>
<evidence type="ECO:0008006" key="3">
    <source>
        <dbReference type="Google" id="ProtNLM"/>
    </source>
</evidence>
<name>A0A0K2ZDS6_9XANT</name>